<organism evidence="2 3">
    <name type="scientific">Ramlibacter agri</name>
    <dbReference type="NCBI Taxonomy" id="2728837"/>
    <lineage>
        <taxon>Bacteria</taxon>
        <taxon>Pseudomonadati</taxon>
        <taxon>Pseudomonadota</taxon>
        <taxon>Betaproteobacteria</taxon>
        <taxon>Burkholderiales</taxon>
        <taxon>Comamonadaceae</taxon>
        <taxon>Ramlibacter</taxon>
    </lineage>
</organism>
<dbReference type="EMBL" id="JABBFX010000001">
    <property type="protein sequence ID" value="NML44854.1"/>
    <property type="molecule type" value="Genomic_DNA"/>
</dbReference>
<evidence type="ECO:0000313" key="3">
    <source>
        <dbReference type="Proteomes" id="UP000541185"/>
    </source>
</evidence>
<dbReference type="InterPro" id="IPR015942">
    <property type="entry name" value="Asp/Glu/hydantoin_racemase"/>
</dbReference>
<sequence>MNLQSPRVALIHATPLAIQPIQDAFARHWPQARRMNLLDDSLSSDRAQAPTLTQGMVQRFVDLARYAQDTGCAGILFTCSAFGPAIEAAGRNTGLPTLKPNEAMFEQALAARRGPLKLALLATFEASLAPMTWELQQMAQQRGSDVQLRTAFVPQAMDDLAQGRADDHHRKIAQAARQFADCDAVMLAQFSMAAAQPVVQAELPCPVLASPDCAVLALQQRIASHG</sequence>
<dbReference type="Proteomes" id="UP000541185">
    <property type="component" value="Unassembled WGS sequence"/>
</dbReference>
<reference evidence="2 3" key="1">
    <citation type="submission" date="2020-04" db="EMBL/GenBank/DDBJ databases">
        <title>Ramlibacter sp. G-1-2-2 isolated from soil.</title>
        <authorList>
            <person name="Dahal R.H."/>
        </authorList>
    </citation>
    <scope>NUCLEOTIDE SEQUENCE [LARGE SCALE GENOMIC DNA]</scope>
    <source>
        <strain evidence="2 3">G-1-2-2</strain>
    </source>
</reference>
<evidence type="ECO:0000256" key="1">
    <source>
        <dbReference type="ARBA" id="ARBA00038414"/>
    </source>
</evidence>
<proteinExistence type="inferred from homology"/>
<dbReference type="InterPro" id="IPR053714">
    <property type="entry name" value="Iso_Racemase_Enz_sf"/>
</dbReference>
<comment type="similarity">
    <text evidence="1">Belongs to the HyuE racemase family.</text>
</comment>
<dbReference type="Gene3D" id="3.40.50.12500">
    <property type="match status" value="1"/>
</dbReference>
<dbReference type="RefSeq" id="WP_169418953.1">
    <property type="nucleotide sequence ID" value="NZ_JABBFX010000001.1"/>
</dbReference>
<protein>
    <submittedName>
        <fullName evidence="2">Arylsulfatase</fullName>
    </submittedName>
</protein>
<accession>A0A848H2Q2</accession>
<name>A0A848H2Q2_9BURK</name>
<gene>
    <name evidence="2" type="ORF">HHL11_13940</name>
</gene>
<dbReference type="Pfam" id="PF01177">
    <property type="entry name" value="Asp_Glu_race"/>
    <property type="match status" value="1"/>
</dbReference>
<comment type="caution">
    <text evidence="2">The sequence shown here is derived from an EMBL/GenBank/DDBJ whole genome shotgun (WGS) entry which is preliminary data.</text>
</comment>
<dbReference type="AlphaFoldDB" id="A0A848H2Q2"/>
<evidence type="ECO:0000313" key="2">
    <source>
        <dbReference type="EMBL" id="NML44854.1"/>
    </source>
</evidence>
<keyword evidence="3" id="KW-1185">Reference proteome</keyword>
<dbReference type="GO" id="GO:0047661">
    <property type="term" value="F:amino-acid racemase activity"/>
    <property type="evidence" value="ECO:0007669"/>
    <property type="project" value="InterPro"/>
</dbReference>